<gene>
    <name evidence="2" type="ORF">COX02_00195</name>
</gene>
<reference evidence="2 3" key="1">
    <citation type="submission" date="2017-09" db="EMBL/GenBank/DDBJ databases">
        <title>Depth-based differentiation of microbial function through sediment-hosted aquifers and enrichment of novel symbionts in the deep terrestrial subsurface.</title>
        <authorList>
            <person name="Probst A.J."/>
            <person name="Ladd B."/>
            <person name="Jarett J.K."/>
            <person name="Geller-Mcgrath D.E."/>
            <person name="Sieber C.M."/>
            <person name="Emerson J.B."/>
            <person name="Anantharaman K."/>
            <person name="Thomas B.C."/>
            <person name="Malmstrom R."/>
            <person name="Stieglmeier M."/>
            <person name="Klingl A."/>
            <person name="Woyke T."/>
            <person name="Ryan C.M."/>
            <person name="Banfield J.F."/>
        </authorList>
    </citation>
    <scope>NUCLEOTIDE SEQUENCE [LARGE SCALE GENOMIC DNA]</scope>
    <source>
        <strain evidence="2">CG22_combo_CG10-13_8_21_14_all_37_9</strain>
    </source>
</reference>
<dbReference type="EMBL" id="PCSX01000005">
    <property type="protein sequence ID" value="PIP58461.1"/>
    <property type="molecule type" value="Genomic_DNA"/>
</dbReference>
<evidence type="ECO:0000313" key="3">
    <source>
        <dbReference type="Proteomes" id="UP000229334"/>
    </source>
</evidence>
<evidence type="ECO:0000256" key="1">
    <source>
        <dbReference type="SAM" id="Phobius"/>
    </source>
</evidence>
<name>A0A2H0BLF4_9BACT</name>
<proteinExistence type="predicted"/>
<sequence length="75" mass="8990">MNIGLTIITGAWLWLVYCFWKKGERGFNPWFLRLYVVGSLIIFLETYQGLMAWISWISFLNLSAPIYILWKNKRK</sequence>
<accession>A0A2H0BLF4</accession>
<organism evidence="2 3">
    <name type="scientific">Candidatus Vogelbacteria bacterium CG22_combo_CG10-13_8_21_14_all_37_9</name>
    <dbReference type="NCBI Taxonomy" id="1975046"/>
    <lineage>
        <taxon>Bacteria</taxon>
        <taxon>Candidatus Vogeliibacteriota</taxon>
    </lineage>
</organism>
<comment type="caution">
    <text evidence="2">The sequence shown here is derived from an EMBL/GenBank/DDBJ whole genome shotgun (WGS) entry which is preliminary data.</text>
</comment>
<feature type="transmembrane region" description="Helical" evidence="1">
    <location>
        <begin position="30"/>
        <end position="47"/>
    </location>
</feature>
<evidence type="ECO:0000313" key="2">
    <source>
        <dbReference type="EMBL" id="PIP58461.1"/>
    </source>
</evidence>
<dbReference type="Proteomes" id="UP000229334">
    <property type="component" value="Unassembled WGS sequence"/>
</dbReference>
<keyword evidence="1" id="KW-0812">Transmembrane</keyword>
<protein>
    <submittedName>
        <fullName evidence="2">Uncharacterized protein</fullName>
    </submittedName>
</protein>
<keyword evidence="1" id="KW-0472">Membrane</keyword>
<dbReference type="AlphaFoldDB" id="A0A2H0BLF4"/>
<feature type="transmembrane region" description="Helical" evidence="1">
    <location>
        <begin position="53"/>
        <end position="70"/>
    </location>
</feature>
<keyword evidence="1" id="KW-1133">Transmembrane helix</keyword>